<evidence type="ECO:0000256" key="3">
    <source>
        <dbReference type="ARBA" id="ARBA00022692"/>
    </source>
</evidence>
<protein>
    <submittedName>
        <fullName evidence="11">Transmembrane emp24 domain-containing protein 9</fullName>
    </submittedName>
</protein>
<comment type="caution">
    <text evidence="11">The sequence shown here is derived from an EMBL/GenBank/DDBJ whole genome shotgun (WGS) entry which is preliminary data.</text>
</comment>
<evidence type="ECO:0000256" key="6">
    <source>
        <dbReference type="ARBA" id="ARBA00023136"/>
    </source>
</evidence>
<dbReference type="PANTHER" id="PTHR22811">
    <property type="entry name" value="TRANSMEMBRANE EMP24 DOMAIN-CONTAINING PROTEIN"/>
    <property type="match status" value="1"/>
</dbReference>
<feature type="signal peptide" evidence="9">
    <location>
        <begin position="1"/>
        <end position="20"/>
    </location>
</feature>
<feature type="chain" id="PRO_5012754565" evidence="9">
    <location>
        <begin position="21"/>
        <end position="216"/>
    </location>
</feature>
<keyword evidence="3 7" id="KW-0812">Transmembrane</keyword>
<reference evidence="12" key="1">
    <citation type="submission" date="2017-01" db="EMBL/GenBank/DDBJ databases">
        <title>Comparative genomics of anhydrobiosis in the tardigrade Hypsibius dujardini.</title>
        <authorList>
            <person name="Yoshida Y."/>
            <person name="Koutsovoulos G."/>
            <person name="Laetsch D."/>
            <person name="Stevens L."/>
            <person name="Kumar S."/>
            <person name="Horikawa D."/>
            <person name="Ishino K."/>
            <person name="Komine S."/>
            <person name="Tomita M."/>
            <person name="Blaxter M."/>
            <person name="Arakawa K."/>
        </authorList>
    </citation>
    <scope>NUCLEOTIDE SEQUENCE [LARGE SCALE GENOMIC DNA]</scope>
    <source>
        <strain evidence="12">Z151</strain>
    </source>
</reference>
<comment type="similarity">
    <text evidence="2 7">Belongs to the EMP24/GP25L family.</text>
</comment>
<proteinExistence type="inferred from homology"/>
<dbReference type="AlphaFoldDB" id="A0A1W0XB29"/>
<sequence>MEKLLGIFGILALLICSSNGLYFHLGETEKKCFLEEIPDETMVVGKYKVEFHDINMNQYVHVPPGMGMLVEVKDPDQKIIMSRAYGAEGKFTFTSHTPGEHTMCLSTNSSKWFGGSSLRVHLDISIGEHANDYKEIAARDKLSELQLRVRQLLDQVDQITKEQNYQRVREERFRQTSESTNSRVLWWAFMQTAVLLAIGFWQMRHLKSFFEAKKLV</sequence>
<evidence type="ECO:0000256" key="8">
    <source>
        <dbReference type="SAM" id="Phobius"/>
    </source>
</evidence>
<name>A0A1W0XB29_HYPEX</name>
<accession>A0A1W0XB29</accession>
<evidence type="ECO:0000256" key="7">
    <source>
        <dbReference type="RuleBase" id="RU003827"/>
    </source>
</evidence>
<dbReference type="Proteomes" id="UP000192578">
    <property type="component" value="Unassembled WGS sequence"/>
</dbReference>
<evidence type="ECO:0000256" key="4">
    <source>
        <dbReference type="ARBA" id="ARBA00022729"/>
    </source>
</evidence>
<dbReference type="GO" id="GO:0016020">
    <property type="term" value="C:membrane"/>
    <property type="evidence" value="ECO:0007669"/>
    <property type="project" value="UniProtKB-SubCell"/>
</dbReference>
<feature type="transmembrane region" description="Helical" evidence="8">
    <location>
        <begin position="184"/>
        <end position="203"/>
    </location>
</feature>
<evidence type="ECO:0000256" key="1">
    <source>
        <dbReference type="ARBA" id="ARBA00004479"/>
    </source>
</evidence>
<dbReference type="SMART" id="SM01190">
    <property type="entry name" value="EMP24_GP25L"/>
    <property type="match status" value="1"/>
</dbReference>
<keyword evidence="6 8" id="KW-0472">Membrane</keyword>
<keyword evidence="4 9" id="KW-0732">Signal</keyword>
<feature type="domain" description="GOLD" evidence="10">
    <location>
        <begin position="30"/>
        <end position="126"/>
    </location>
</feature>
<evidence type="ECO:0000259" key="10">
    <source>
        <dbReference type="PROSITE" id="PS50866"/>
    </source>
</evidence>
<keyword evidence="12" id="KW-1185">Reference proteome</keyword>
<evidence type="ECO:0000256" key="2">
    <source>
        <dbReference type="ARBA" id="ARBA00007104"/>
    </source>
</evidence>
<evidence type="ECO:0000256" key="9">
    <source>
        <dbReference type="SAM" id="SignalP"/>
    </source>
</evidence>
<dbReference type="InterPro" id="IPR015720">
    <property type="entry name" value="Emp24-like"/>
</dbReference>
<dbReference type="OrthoDB" id="3427at2759"/>
<keyword evidence="5 8" id="KW-1133">Transmembrane helix</keyword>
<organism evidence="11 12">
    <name type="scientific">Hypsibius exemplaris</name>
    <name type="common">Freshwater tardigrade</name>
    <dbReference type="NCBI Taxonomy" id="2072580"/>
    <lineage>
        <taxon>Eukaryota</taxon>
        <taxon>Metazoa</taxon>
        <taxon>Ecdysozoa</taxon>
        <taxon>Tardigrada</taxon>
        <taxon>Eutardigrada</taxon>
        <taxon>Parachela</taxon>
        <taxon>Hypsibioidea</taxon>
        <taxon>Hypsibiidae</taxon>
        <taxon>Hypsibius</taxon>
    </lineage>
</organism>
<evidence type="ECO:0000313" key="12">
    <source>
        <dbReference type="Proteomes" id="UP000192578"/>
    </source>
</evidence>
<comment type="subcellular location">
    <subcellularLocation>
        <location evidence="1 7">Membrane</location>
        <topology evidence="1 7">Single-pass type I membrane protein</topology>
    </subcellularLocation>
</comment>
<gene>
    <name evidence="11" type="ORF">BV898_01574</name>
</gene>
<dbReference type="PROSITE" id="PS50866">
    <property type="entry name" value="GOLD"/>
    <property type="match status" value="1"/>
</dbReference>
<dbReference type="EMBL" id="MTYJ01000006">
    <property type="protein sequence ID" value="OQV24512.1"/>
    <property type="molecule type" value="Genomic_DNA"/>
</dbReference>
<dbReference type="Pfam" id="PF01105">
    <property type="entry name" value="EMP24_GP25L"/>
    <property type="match status" value="1"/>
</dbReference>
<dbReference type="InterPro" id="IPR009038">
    <property type="entry name" value="GOLD_dom"/>
</dbReference>
<evidence type="ECO:0000313" key="11">
    <source>
        <dbReference type="EMBL" id="OQV24512.1"/>
    </source>
</evidence>
<evidence type="ECO:0000256" key="5">
    <source>
        <dbReference type="ARBA" id="ARBA00022989"/>
    </source>
</evidence>